<dbReference type="RefSeq" id="WP_147299654.1">
    <property type="nucleotide sequence ID" value="NZ_LT991976.1"/>
</dbReference>
<evidence type="ECO:0008006" key="4">
    <source>
        <dbReference type="Google" id="ProtNLM"/>
    </source>
</evidence>
<gene>
    <name evidence="2" type="ORF">CT19425_110269</name>
</gene>
<dbReference type="AlphaFoldDB" id="A0A375IJY2"/>
<accession>A0A375IJY2</accession>
<sequence length="127" mass="13430">MRLASLIIAISLLPAPAIAECWVAGGLKGYSALSGEKYVLTKDGISSGNFQVMVDPARSSVSPSNLPCNYLTPNSIVCGTVENGRSTMEVWAVDPTARKVTYTKAMSGWGPFDGVRAFVGELRGVCQ</sequence>
<organism evidence="2 3">
    <name type="scientific">Cupriavidus taiwanensis</name>
    <dbReference type="NCBI Taxonomy" id="164546"/>
    <lineage>
        <taxon>Bacteria</taxon>
        <taxon>Pseudomonadati</taxon>
        <taxon>Pseudomonadota</taxon>
        <taxon>Betaproteobacteria</taxon>
        <taxon>Burkholderiales</taxon>
        <taxon>Burkholderiaceae</taxon>
        <taxon>Cupriavidus</taxon>
    </lineage>
</organism>
<keyword evidence="1" id="KW-0732">Signal</keyword>
<feature type="chain" id="PRO_5016902716" description="Lipoprotein" evidence="1">
    <location>
        <begin position="20"/>
        <end position="127"/>
    </location>
</feature>
<dbReference type="Proteomes" id="UP000255505">
    <property type="component" value="Chromosome I"/>
</dbReference>
<proteinExistence type="predicted"/>
<evidence type="ECO:0000313" key="2">
    <source>
        <dbReference type="EMBL" id="SPK73732.1"/>
    </source>
</evidence>
<reference evidence="2 3" key="1">
    <citation type="submission" date="2018-01" db="EMBL/GenBank/DDBJ databases">
        <authorList>
            <person name="Gaut B.S."/>
            <person name="Morton B.R."/>
            <person name="Clegg M.T."/>
            <person name="Duvall M.R."/>
        </authorList>
    </citation>
    <scope>NUCLEOTIDE SEQUENCE [LARGE SCALE GENOMIC DNA]</scope>
    <source>
        <strain evidence="2">Cupriavidus taiwanensis LMG 19425</strain>
    </source>
</reference>
<evidence type="ECO:0000313" key="3">
    <source>
        <dbReference type="Proteomes" id="UP000255505"/>
    </source>
</evidence>
<feature type="signal peptide" evidence="1">
    <location>
        <begin position="1"/>
        <end position="19"/>
    </location>
</feature>
<evidence type="ECO:0000256" key="1">
    <source>
        <dbReference type="SAM" id="SignalP"/>
    </source>
</evidence>
<protein>
    <recommendedName>
        <fullName evidence="4">Lipoprotein</fullName>
    </recommendedName>
</protein>
<name>A0A375IJY2_9BURK</name>
<dbReference type="EMBL" id="LT991976">
    <property type="protein sequence ID" value="SPK73732.1"/>
    <property type="molecule type" value="Genomic_DNA"/>
</dbReference>